<evidence type="ECO:0000313" key="5">
    <source>
        <dbReference type="EMBL" id="AKH21024.1"/>
    </source>
</evidence>
<organism evidence="5 6">
    <name type="scientific">Sedimenticola thiotaurini</name>
    <dbReference type="NCBI Taxonomy" id="1543721"/>
    <lineage>
        <taxon>Bacteria</taxon>
        <taxon>Pseudomonadati</taxon>
        <taxon>Pseudomonadota</taxon>
        <taxon>Gammaproteobacteria</taxon>
        <taxon>Chromatiales</taxon>
        <taxon>Sedimenticolaceae</taxon>
        <taxon>Sedimenticola</taxon>
    </lineage>
</organism>
<dbReference type="SMART" id="SM00563">
    <property type="entry name" value="PlsC"/>
    <property type="match status" value="1"/>
</dbReference>
<protein>
    <recommendedName>
        <fullName evidence="4">Phospholipid/glycerol acyltransferase domain-containing protein</fullName>
    </recommendedName>
</protein>
<evidence type="ECO:0000313" key="6">
    <source>
        <dbReference type="Proteomes" id="UP000034410"/>
    </source>
</evidence>
<dbReference type="CDD" id="cd07988">
    <property type="entry name" value="LPLAT_ABO13168-like"/>
    <property type="match status" value="1"/>
</dbReference>
<dbReference type="GO" id="GO:0003841">
    <property type="term" value="F:1-acylglycerol-3-phosphate O-acyltransferase activity"/>
    <property type="evidence" value="ECO:0007669"/>
    <property type="project" value="TreeGrafter"/>
</dbReference>
<proteinExistence type="predicted"/>
<feature type="domain" description="Phospholipid/glycerol acyltransferase" evidence="4">
    <location>
        <begin position="43"/>
        <end position="155"/>
    </location>
</feature>
<dbReference type="SUPFAM" id="SSF69593">
    <property type="entry name" value="Glycerol-3-phosphate (1)-acyltransferase"/>
    <property type="match status" value="1"/>
</dbReference>
<dbReference type="RefSeq" id="WP_046859953.1">
    <property type="nucleotide sequence ID" value="NZ_CP011412.1"/>
</dbReference>
<dbReference type="Proteomes" id="UP000034410">
    <property type="component" value="Chromosome"/>
</dbReference>
<accession>A0A0F7K088</accession>
<reference evidence="5 6" key="1">
    <citation type="journal article" date="2015" name="Genome Announc.">
        <title>Complete Genome Sequence of Sedimenticola thiotaurini Strain SIP-G1, a Polyphosphate- and Polyhydroxyalkanoate-Accumulating Sulfur-Oxidizing Gammaproteobacterium Isolated from Salt Marsh Sediments.</title>
        <authorList>
            <person name="Flood B.E."/>
            <person name="Jones D.S."/>
            <person name="Bailey J.V."/>
        </authorList>
    </citation>
    <scope>NUCLEOTIDE SEQUENCE [LARGE SCALE GENOMIC DNA]</scope>
    <source>
        <strain evidence="5 6">SIP-G1</strain>
    </source>
</reference>
<evidence type="ECO:0000256" key="3">
    <source>
        <dbReference type="ARBA" id="ARBA00023315"/>
    </source>
</evidence>
<name>A0A0F7K088_9GAMM</name>
<keyword evidence="6" id="KW-1185">Reference proteome</keyword>
<dbReference type="EMBL" id="CP011412">
    <property type="protein sequence ID" value="AKH21024.1"/>
    <property type="molecule type" value="Genomic_DNA"/>
</dbReference>
<dbReference type="KEGG" id="seds:AAY24_12425"/>
<dbReference type="PATRIC" id="fig|1543721.4.peg.2570"/>
<keyword evidence="2" id="KW-0808">Transferase</keyword>
<evidence type="ECO:0000256" key="1">
    <source>
        <dbReference type="ARBA" id="ARBA00005189"/>
    </source>
</evidence>
<evidence type="ECO:0000256" key="2">
    <source>
        <dbReference type="ARBA" id="ARBA00022679"/>
    </source>
</evidence>
<sequence length="213" mass="23951">MRSARVAHDCPTTGLISYWIGRLLLTLMGWRVEGNIPPGRKFVLIGAPHTSNWDFPVGIAAAYLVRLKVNWVGKHTLFRWPFGGFMRWLGGIGVDRSNPHGVVEQLAGQLRAADRMMLAITPDGTRGPREYWKSGFYRIALAADVPLLCVSLDFSRKTVRVGLCFKPSGDIRADMEQIRGFFDGVVGAHPHNHTPVRLRDELENRLLPQNMHQ</sequence>
<dbReference type="PANTHER" id="PTHR10434:SF9">
    <property type="entry name" value="PHOSPHOLIPID_GLYCEROL ACYLTRANSFERASE DOMAIN-CONTAINING PROTEIN"/>
    <property type="match status" value="1"/>
</dbReference>
<gene>
    <name evidence="5" type="ORF">AAY24_12425</name>
</gene>
<dbReference type="AlphaFoldDB" id="A0A0F7K088"/>
<dbReference type="GO" id="GO:0006654">
    <property type="term" value="P:phosphatidic acid biosynthetic process"/>
    <property type="evidence" value="ECO:0007669"/>
    <property type="project" value="TreeGrafter"/>
</dbReference>
<evidence type="ECO:0000259" key="4">
    <source>
        <dbReference type="SMART" id="SM00563"/>
    </source>
</evidence>
<dbReference type="Pfam" id="PF01553">
    <property type="entry name" value="Acyltransferase"/>
    <property type="match status" value="1"/>
</dbReference>
<dbReference type="PANTHER" id="PTHR10434">
    <property type="entry name" value="1-ACYL-SN-GLYCEROL-3-PHOSPHATE ACYLTRANSFERASE"/>
    <property type="match status" value="1"/>
</dbReference>
<comment type="pathway">
    <text evidence="1">Lipid metabolism.</text>
</comment>
<dbReference type="OrthoDB" id="9796839at2"/>
<dbReference type="InterPro" id="IPR002123">
    <property type="entry name" value="Plipid/glycerol_acylTrfase"/>
</dbReference>
<keyword evidence="3" id="KW-0012">Acyltransferase</keyword>